<dbReference type="EMBL" id="JAGFBV010000014">
    <property type="protein sequence ID" value="MBP4138448.1"/>
    <property type="molecule type" value="Genomic_DNA"/>
</dbReference>
<keyword evidence="3" id="KW-1185">Reference proteome</keyword>
<protein>
    <submittedName>
        <fullName evidence="2">Uncharacterized protein</fullName>
    </submittedName>
</protein>
<evidence type="ECO:0000313" key="3">
    <source>
        <dbReference type="Proteomes" id="UP000675047"/>
    </source>
</evidence>
<sequence>MDVLKFIVLLITSECLLGIFYYFITPKSIRKRQIIDYKSLLKGFVERMFLLISFIHDYPHALTLFGTLKLATRLKRDSEGDKVKESLYNDFYLFGNFISIIMAILYSYLYHQIIH</sequence>
<organism evidence="2 3">
    <name type="scientific">Flavobacterium geliluteum</name>
    <dbReference type="NCBI Taxonomy" id="2816120"/>
    <lineage>
        <taxon>Bacteria</taxon>
        <taxon>Pseudomonadati</taxon>
        <taxon>Bacteroidota</taxon>
        <taxon>Flavobacteriia</taxon>
        <taxon>Flavobacteriales</taxon>
        <taxon>Flavobacteriaceae</taxon>
        <taxon>Flavobacterium</taxon>
    </lineage>
</organism>
<evidence type="ECO:0000256" key="1">
    <source>
        <dbReference type="SAM" id="Phobius"/>
    </source>
</evidence>
<comment type="caution">
    <text evidence="2">The sequence shown here is derived from an EMBL/GenBank/DDBJ whole genome shotgun (WGS) entry which is preliminary data.</text>
</comment>
<accession>A0A941B3F3</accession>
<keyword evidence="1" id="KW-1133">Transmembrane helix</keyword>
<dbReference type="AlphaFoldDB" id="A0A941B3F3"/>
<keyword evidence="1" id="KW-0812">Transmembrane</keyword>
<feature type="transmembrane region" description="Helical" evidence="1">
    <location>
        <begin position="6"/>
        <end position="24"/>
    </location>
</feature>
<dbReference type="RefSeq" id="WP_210666443.1">
    <property type="nucleotide sequence ID" value="NZ_JAGFBV010000014.1"/>
</dbReference>
<reference evidence="2 3" key="1">
    <citation type="submission" date="2021-03" db="EMBL/GenBank/DDBJ databases">
        <title>Flavobacterium Flabelliformis Sp. Nov. And Flavobacterium Geliluteum Sp. Nov., Two Novel Multidrug Resistant Psychrophilic Species Isolated From Antarctica.</title>
        <authorList>
            <person name="Kralova S."/>
            <person name="Busse H.J."/>
            <person name="Bezdicek M."/>
            <person name="Nykrynova M."/>
            <person name="Kroupova E."/>
            <person name="Krsek D."/>
            <person name="Sedlacek I."/>
        </authorList>
    </citation>
    <scope>NUCLEOTIDE SEQUENCE [LARGE SCALE GENOMIC DNA]</scope>
    <source>
        <strain evidence="2 3">P7388</strain>
    </source>
</reference>
<feature type="transmembrane region" description="Helical" evidence="1">
    <location>
        <begin position="91"/>
        <end position="110"/>
    </location>
</feature>
<gene>
    <name evidence="2" type="ORF">J3495_10145</name>
</gene>
<proteinExistence type="predicted"/>
<keyword evidence="1" id="KW-0472">Membrane</keyword>
<dbReference type="Proteomes" id="UP000675047">
    <property type="component" value="Unassembled WGS sequence"/>
</dbReference>
<name>A0A941B3F3_9FLAO</name>
<evidence type="ECO:0000313" key="2">
    <source>
        <dbReference type="EMBL" id="MBP4138448.1"/>
    </source>
</evidence>